<dbReference type="AlphaFoldDB" id="A0A657LTV8"/>
<keyword evidence="2" id="KW-1185">Reference proteome</keyword>
<name>A0A657LTV8_9HYPH</name>
<dbReference type="EMBL" id="LSRP01000077">
    <property type="protein sequence ID" value="OJF98272.1"/>
    <property type="molecule type" value="Genomic_DNA"/>
</dbReference>
<organism evidence="1 2">
    <name type="scientific">Pararhizobium antarcticum</name>
    <dbReference type="NCBI Taxonomy" id="1798805"/>
    <lineage>
        <taxon>Bacteria</taxon>
        <taxon>Pseudomonadati</taxon>
        <taxon>Pseudomonadota</taxon>
        <taxon>Alphaproteobacteria</taxon>
        <taxon>Hyphomicrobiales</taxon>
        <taxon>Rhizobiaceae</taxon>
        <taxon>Rhizobium/Agrobacterium group</taxon>
        <taxon>Pararhizobium</taxon>
    </lineage>
</organism>
<proteinExistence type="predicted"/>
<accession>A0A657LTV8</accession>
<dbReference type="InterPro" id="IPR027266">
    <property type="entry name" value="TrmE/GcvT-like"/>
</dbReference>
<dbReference type="InterPro" id="IPR007375">
    <property type="entry name" value="SoxG"/>
</dbReference>
<reference evidence="1 2" key="1">
    <citation type="submission" date="2016-02" db="EMBL/GenBank/DDBJ databases">
        <title>Genome sequencing of a beta-galactosidase producing bacteria Rhizobium sp. 59.</title>
        <authorList>
            <person name="Wang D."/>
            <person name="Kot W."/>
            <person name="Qin Y."/>
            <person name="Hansen L."/>
            <person name="Naqvi K."/>
            <person name="Rensing C."/>
        </authorList>
    </citation>
    <scope>NUCLEOTIDE SEQUENCE [LARGE SCALE GENOMIC DNA]</scope>
    <source>
        <strain evidence="1 2">59</strain>
    </source>
</reference>
<evidence type="ECO:0008006" key="3">
    <source>
        <dbReference type="Google" id="ProtNLM"/>
    </source>
</evidence>
<protein>
    <recommendedName>
        <fullName evidence="3">Sarcosine oxidase subunit gamma</fullName>
    </recommendedName>
</protein>
<comment type="caution">
    <text evidence="1">The sequence shown here is derived from an EMBL/GenBank/DDBJ whole genome shotgun (WGS) entry which is preliminary data.</text>
</comment>
<dbReference type="RefSeq" id="WP_071832651.1">
    <property type="nucleotide sequence ID" value="NZ_LSRP01000077.1"/>
</dbReference>
<sequence>MVHQYADRHTLEGLVPADVSAGADHLAVAARQAIVVVLAAPGQEAAVAHLLASDEDLSARFSAPGEWLVISGLQTPELLHQALAALLGDMAHCIDQSHGRVLLRLTGLNARAILAKGAGLDLHPSAFSVGQSANVLCGHISVNLARVGDDAFEIVVMRSFADTLLHDLRDMGRAFDLTTAFLA</sequence>
<dbReference type="Pfam" id="PF04268">
    <property type="entry name" value="SoxG"/>
    <property type="match status" value="1"/>
</dbReference>
<evidence type="ECO:0000313" key="1">
    <source>
        <dbReference type="EMBL" id="OJF98272.1"/>
    </source>
</evidence>
<dbReference type="SUPFAM" id="SSF103025">
    <property type="entry name" value="Folate-binding domain"/>
    <property type="match status" value="1"/>
</dbReference>
<evidence type="ECO:0000313" key="2">
    <source>
        <dbReference type="Proteomes" id="UP000182661"/>
    </source>
</evidence>
<dbReference type="Gene3D" id="3.30.1360.120">
    <property type="entry name" value="Probable tRNA modification gtpase trme, domain 1"/>
    <property type="match status" value="1"/>
</dbReference>
<dbReference type="Proteomes" id="UP000182661">
    <property type="component" value="Unassembled WGS sequence"/>
</dbReference>
<gene>
    <name evidence="1" type="ORF">AX760_14995</name>
</gene>
<dbReference type="Gene3D" id="3.30.70.1520">
    <property type="entry name" value="Heterotetrameric sarcosine oxidase"/>
    <property type="match status" value="1"/>
</dbReference>